<dbReference type="Gene3D" id="3.40.50.2300">
    <property type="match status" value="1"/>
</dbReference>
<dbReference type="PROSITE" id="PS51755">
    <property type="entry name" value="OMPR_PHOB"/>
    <property type="match status" value="1"/>
</dbReference>
<accession>A0ABW2F7H6</accession>
<comment type="caution">
    <text evidence="10">The sequence shown here is derived from an EMBL/GenBank/DDBJ whole genome shotgun (WGS) entry which is preliminary data.</text>
</comment>
<evidence type="ECO:0000256" key="1">
    <source>
        <dbReference type="ARBA" id="ARBA00022553"/>
    </source>
</evidence>
<gene>
    <name evidence="10" type="ORF">ACFQMJ_09910</name>
</gene>
<dbReference type="SMART" id="SM00862">
    <property type="entry name" value="Trans_reg_C"/>
    <property type="match status" value="1"/>
</dbReference>
<dbReference type="InterPro" id="IPR011006">
    <property type="entry name" value="CheY-like_superfamily"/>
</dbReference>
<dbReference type="InterPro" id="IPR001789">
    <property type="entry name" value="Sig_transdc_resp-reg_receiver"/>
</dbReference>
<organism evidence="10 11">
    <name type="scientific">Cohnella cellulosilytica</name>
    <dbReference type="NCBI Taxonomy" id="986710"/>
    <lineage>
        <taxon>Bacteria</taxon>
        <taxon>Bacillati</taxon>
        <taxon>Bacillota</taxon>
        <taxon>Bacilli</taxon>
        <taxon>Bacillales</taxon>
        <taxon>Paenibacillaceae</taxon>
        <taxon>Cohnella</taxon>
    </lineage>
</organism>
<feature type="modified residue" description="4-aspartylphosphate" evidence="6">
    <location>
        <position position="56"/>
    </location>
</feature>
<evidence type="ECO:0000256" key="6">
    <source>
        <dbReference type="PROSITE-ProRule" id="PRU00169"/>
    </source>
</evidence>
<dbReference type="InterPro" id="IPR036388">
    <property type="entry name" value="WH-like_DNA-bd_sf"/>
</dbReference>
<keyword evidence="11" id="KW-1185">Reference proteome</keyword>
<evidence type="ECO:0000256" key="4">
    <source>
        <dbReference type="ARBA" id="ARBA00023125"/>
    </source>
</evidence>
<dbReference type="Pfam" id="PF00486">
    <property type="entry name" value="Trans_reg_C"/>
    <property type="match status" value="1"/>
</dbReference>
<keyword evidence="5" id="KW-0804">Transcription</keyword>
<dbReference type="PANTHER" id="PTHR48111:SF40">
    <property type="entry name" value="PHOSPHATE REGULON TRANSCRIPTIONAL REGULATORY PROTEIN PHOB"/>
    <property type="match status" value="1"/>
</dbReference>
<dbReference type="Proteomes" id="UP001596378">
    <property type="component" value="Unassembled WGS sequence"/>
</dbReference>
<keyword evidence="4 7" id="KW-0238">DNA-binding</keyword>
<keyword evidence="1 6" id="KW-0597">Phosphoprotein</keyword>
<evidence type="ECO:0000256" key="5">
    <source>
        <dbReference type="ARBA" id="ARBA00023163"/>
    </source>
</evidence>
<evidence type="ECO:0000313" key="11">
    <source>
        <dbReference type="Proteomes" id="UP001596378"/>
    </source>
</evidence>
<dbReference type="Pfam" id="PF00072">
    <property type="entry name" value="Response_reg"/>
    <property type="match status" value="1"/>
</dbReference>
<dbReference type="SUPFAM" id="SSF52172">
    <property type="entry name" value="CheY-like"/>
    <property type="match status" value="1"/>
</dbReference>
<dbReference type="PROSITE" id="PS50110">
    <property type="entry name" value="RESPONSE_REGULATORY"/>
    <property type="match status" value="1"/>
</dbReference>
<keyword evidence="2" id="KW-0902">Two-component regulatory system</keyword>
<evidence type="ECO:0000313" key="10">
    <source>
        <dbReference type="EMBL" id="MFC7148841.1"/>
    </source>
</evidence>
<dbReference type="CDD" id="cd00383">
    <property type="entry name" value="trans_reg_C"/>
    <property type="match status" value="1"/>
</dbReference>
<sequence>MTKVVQRVLVVEDAPEVRRLLRLYLENDGFEVAEAEDGEQAIRQMREQGADLILLDILLPGTSGIDVCRSIRRLSAVPIIFVSSMNESRHVIEGLESGADDYITKPFDPPVVIARVKAGLRRAGPSAGADGGRTPGGLWEHGRIRLDLDSYELRVDGRVVELYTKELQLLLFFIHNPNRVFHVEELYNKIWGWDSTGELTTVMVYISNLRKKIEENPAKPQYIRTLRGFGYKFCV</sequence>
<dbReference type="SMART" id="SM00448">
    <property type="entry name" value="REC"/>
    <property type="match status" value="1"/>
</dbReference>
<protein>
    <submittedName>
        <fullName evidence="10">Response regulator transcription factor</fullName>
    </submittedName>
</protein>
<name>A0ABW2F7H6_9BACL</name>
<keyword evidence="3" id="KW-0805">Transcription regulation</keyword>
<dbReference type="InterPro" id="IPR001867">
    <property type="entry name" value="OmpR/PhoB-type_DNA-bd"/>
</dbReference>
<evidence type="ECO:0000256" key="3">
    <source>
        <dbReference type="ARBA" id="ARBA00023015"/>
    </source>
</evidence>
<dbReference type="EMBL" id="JBHTAI010000005">
    <property type="protein sequence ID" value="MFC7148841.1"/>
    <property type="molecule type" value="Genomic_DNA"/>
</dbReference>
<dbReference type="Gene3D" id="1.10.10.10">
    <property type="entry name" value="Winged helix-like DNA-binding domain superfamily/Winged helix DNA-binding domain"/>
    <property type="match status" value="1"/>
</dbReference>
<proteinExistence type="predicted"/>
<feature type="DNA-binding region" description="OmpR/PhoB-type" evidence="7">
    <location>
        <begin position="136"/>
        <end position="235"/>
    </location>
</feature>
<evidence type="ECO:0000259" key="8">
    <source>
        <dbReference type="PROSITE" id="PS50110"/>
    </source>
</evidence>
<dbReference type="RefSeq" id="WP_378052668.1">
    <property type="nucleotide sequence ID" value="NZ_JBHMDN010000055.1"/>
</dbReference>
<dbReference type="InterPro" id="IPR039420">
    <property type="entry name" value="WalR-like"/>
</dbReference>
<evidence type="ECO:0000259" key="9">
    <source>
        <dbReference type="PROSITE" id="PS51755"/>
    </source>
</evidence>
<evidence type="ECO:0000256" key="2">
    <source>
        <dbReference type="ARBA" id="ARBA00023012"/>
    </source>
</evidence>
<reference evidence="11" key="1">
    <citation type="journal article" date="2019" name="Int. J. Syst. Evol. Microbiol.">
        <title>The Global Catalogue of Microorganisms (GCM) 10K type strain sequencing project: providing services to taxonomists for standard genome sequencing and annotation.</title>
        <authorList>
            <consortium name="The Broad Institute Genomics Platform"/>
            <consortium name="The Broad Institute Genome Sequencing Center for Infectious Disease"/>
            <person name="Wu L."/>
            <person name="Ma J."/>
        </authorList>
    </citation>
    <scope>NUCLEOTIDE SEQUENCE [LARGE SCALE GENOMIC DNA]</scope>
    <source>
        <strain evidence="11">KCTC 12907</strain>
    </source>
</reference>
<feature type="domain" description="OmpR/PhoB-type" evidence="9">
    <location>
        <begin position="136"/>
        <end position="235"/>
    </location>
</feature>
<dbReference type="PANTHER" id="PTHR48111">
    <property type="entry name" value="REGULATOR OF RPOS"/>
    <property type="match status" value="1"/>
</dbReference>
<feature type="domain" description="Response regulatory" evidence="8">
    <location>
        <begin position="7"/>
        <end position="120"/>
    </location>
</feature>
<evidence type="ECO:0000256" key="7">
    <source>
        <dbReference type="PROSITE-ProRule" id="PRU01091"/>
    </source>
</evidence>